<keyword evidence="4" id="KW-0808">Transferase</keyword>
<dbReference type="SUPFAM" id="SSF51569">
    <property type="entry name" value="Aldolase"/>
    <property type="match status" value="1"/>
</dbReference>
<dbReference type="NCBIfam" id="TIGR00977">
    <property type="entry name" value="citramal_synth"/>
    <property type="match status" value="1"/>
</dbReference>
<dbReference type="Pfam" id="PF08502">
    <property type="entry name" value="LeuA_dimer"/>
    <property type="match status" value="1"/>
</dbReference>
<evidence type="ECO:0000313" key="8">
    <source>
        <dbReference type="EMBL" id="SVA44766.1"/>
    </source>
</evidence>
<sequence length="434" mass="48500">SKATSICIFGKSSLFQVKEALGVEPNENVKMISESILEIKNKNKEPIFDAEHFFDGYKFDREYAIKCIKSAYDSGARWVVLCDTNGGTLPDEIYNIVKEVTTIIPGKNLGIHAHNDTENAVANTLTAINAGVRHVQGTLNGLGERCGNANLISLIPTLIFKTNFDTNIKKEKVKILPRISKILEEILNVPQSKQAPYVGEYAFSHKGGVHASGVEKNPSTYEHINPELVGNSRNVIVSDQSGKSNLFNQLKKMSIDINENQIKNILRIIKQKESEGFSYDTALASFEILVRKELDQIKDYYTLQKFRVTDERRWNAKGQLVTESEANINVIVNNEEIMTVGVGNGPVNALDSALRKALIKFFPTLENLKLSDYKVMILSPEKGTGAITRVFIESVDEKNKHWTTIGVSPNIIDASYNAIYDSIAYKLFYDLKSQ</sequence>
<evidence type="ECO:0000259" key="7">
    <source>
        <dbReference type="PROSITE" id="PS50991"/>
    </source>
</evidence>
<dbReference type="SMART" id="SM00917">
    <property type="entry name" value="LeuA_dimer"/>
    <property type="match status" value="1"/>
</dbReference>
<dbReference type="PANTHER" id="PTHR43538:SF1">
    <property type="entry name" value="(R)-CITRAMALATE SYNTHASE"/>
    <property type="match status" value="1"/>
</dbReference>
<dbReference type="GO" id="GO:0009098">
    <property type="term" value="P:L-leucine biosynthetic process"/>
    <property type="evidence" value="ECO:0007669"/>
    <property type="project" value="InterPro"/>
</dbReference>
<name>A0A381VWV0_9ZZZZ</name>
<proteinExistence type="inferred from homology"/>
<organism evidence="8">
    <name type="scientific">marine metagenome</name>
    <dbReference type="NCBI Taxonomy" id="408172"/>
    <lineage>
        <taxon>unclassified sequences</taxon>
        <taxon>metagenomes</taxon>
        <taxon>ecological metagenomes</taxon>
    </lineage>
</organism>
<feature type="domain" description="Pyruvate carboxyltransferase" evidence="7">
    <location>
        <begin position="1"/>
        <end position="174"/>
    </location>
</feature>
<dbReference type="InterPro" id="IPR013709">
    <property type="entry name" value="2-isopropylmalate_synth_dimer"/>
</dbReference>
<comment type="similarity">
    <text evidence="1">Belongs to the alpha-IPM synthase/homocitrate synthase family.</text>
</comment>
<evidence type="ECO:0000256" key="5">
    <source>
        <dbReference type="ARBA" id="ARBA00023304"/>
    </source>
</evidence>
<dbReference type="EMBL" id="UINC01010029">
    <property type="protein sequence ID" value="SVA44766.1"/>
    <property type="molecule type" value="Genomic_DNA"/>
</dbReference>
<dbReference type="Pfam" id="PF22617">
    <property type="entry name" value="HCS_D2"/>
    <property type="match status" value="1"/>
</dbReference>
<accession>A0A381VWV0</accession>
<dbReference type="PROSITE" id="PS50991">
    <property type="entry name" value="PYR_CT"/>
    <property type="match status" value="1"/>
</dbReference>
<comment type="pathway">
    <text evidence="6">Amino-acid biosynthesis.</text>
</comment>
<evidence type="ECO:0000256" key="4">
    <source>
        <dbReference type="ARBA" id="ARBA00022679"/>
    </source>
</evidence>
<dbReference type="InterPro" id="IPR054691">
    <property type="entry name" value="LeuA/HCS_post-cat"/>
</dbReference>
<evidence type="ECO:0000256" key="3">
    <source>
        <dbReference type="ARBA" id="ARBA00022624"/>
    </source>
</evidence>
<dbReference type="PANTHER" id="PTHR43538">
    <property type="entry name" value="ALPHA-IPM SYNTHASE/HOMOCITRATE SYNTHASE"/>
    <property type="match status" value="1"/>
</dbReference>
<dbReference type="Pfam" id="PF00682">
    <property type="entry name" value="HMGL-like"/>
    <property type="match status" value="1"/>
</dbReference>
<gene>
    <name evidence="8" type="ORF">METZ01_LOCUS97620</name>
</gene>
<dbReference type="InterPro" id="IPR013785">
    <property type="entry name" value="Aldolase_TIM"/>
</dbReference>
<evidence type="ECO:0000256" key="1">
    <source>
        <dbReference type="ARBA" id="ARBA00006154"/>
    </source>
</evidence>
<keyword evidence="2" id="KW-0028">Amino-acid biosynthesis</keyword>
<dbReference type="GO" id="GO:0003852">
    <property type="term" value="F:2-isopropylmalate synthase activity"/>
    <property type="evidence" value="ECO:0007669"/>
    <property type="project" value="InterPro"/>
</dbReference>
<dbReference type="SUPFAM" id="SSF110921">
    <property type="entry name" value="2-isopropylmalate synthase LeuA, allosteric (dimerisation) domain"/>
    <property type="match status" value="1"/>
</dbReference>
<keyword evidence="5" id="KW-0100">Branched-chain amino acid biosynthesis</keyword>
<dbReference type="InterPro" id="IPR000891">
    <property type="entry name" value="PYR_CT"/>
</dbReference>
<dbReference type="AlphaFoldDB" id="A0A381VWV0"/>
<dbReference type="Gene3D" id="3.30.160.270">
    <property type="match status" value="1"/>
</dbReference>
<dbReference type="GO" id="GO:0009097">
    <property type="term" value="P:isoleucine biosynthetic process"/>
    <property type="evidence" value="ECO:0007669"/>
    <property type="project" value="UniProtKB-KW"/>
</dbReference>
<reference evidence="8" key="1">
    <citation type="submission" date="2018-05" db="EMBL/GenBank/DDBJ databases">
        <authorList>
            <person name="Lanie J.A."/>
            <person name="Ng W.-L."/>
            <person name="Kazmierczak K.M."/>
            <person name="Andrzejewski T.M."/>
            <person name="Davidsen T.M."/>
            <person name="Wayne K.J."/>
            <person name="Tettelin H."/>
            <person name="Glass J.I."/>
            <person name="Rusch D."/>
            <person name="Podicherti R."/>
            <person name="Tsui H.-C.T."/>
            <person name="Winkler M.E."/>
        </authorList>
    </citation>
    <scope>NUCLEOTIDE SEQUENCE</scope>
</reference>
<protein>
    <recommendedName>
        <fullName evidence="7">Pyruvate carboxyltransferase domain-containing protein</fullName>
    </recommendedName>
</protein>
<dbReference type="Gene3D" id="3.20.20.70">
    <property type="entry name" value="Aldolase class I"/>
    <property type="match status" value="1"/>
</dbReference>
<feature type="non-terminal residue" evidence="8">
    <location>
        <position position="1"/>
    </location>
</feature>
<keyword evidence="3" id="KW-0412">Isoleucine biosynthesis</keyword>
<dbReference type="Gene3D" id="1.10.238.260">
    <property type="match status" value="1"/>
</dbReference>
<evidence type="ECO:0000256" key="2">
    <source>
        <dbReference type="ARBA" id="ARBA00022605"/>
    </source>
</evidence>
<evidence type="ECO:0000256" key="6">
    <source>
        <dbReference type="ARBA" id="ARBA00029440"/>
    </source>
</evidence>
<dbReference type="InterPro" id="IPR036230">
    <property type="entry name" value="LeuA_allosteric_dom_sf"/>
</dbReference>
<dbReference type="InterPro" id="IPR005675">
    <property type="entry name" value="Citramal_synthase"/>
</dbReference>